<name>A0A6G0TYQ7_APHGL</name>
<dbReference type="Proteomes" id="UP000475862">
    <property type="component" value="Unassembled WGS sequence"/>
</dbReference>
<evidence type="ECO:0000313" key="1">
    <source>
        <dbReference type="EMBL" id="KAE9541101.1"/>
    </source>
</evidence>
<dbReference type="AlphaFoldDB" id="A0A6G0TYQ7"/>
<protein>
    <submittedName>
        <fullName evidence="1">Uncharacterized protein</fullName>
    </submittedName>
</protein>
<reference evidence="1 2" key="1">
    <citation type="submission" date="2019-08" db="EMBL/GenBank/DDBJ databases">
        <title>The genome of the soybean aphid Biotype 1, its phylome, world population structure and adaptation to the North American continent.</title>
        <authorList>
            <person name="Giordano R."/>
            <person name="Donthu R.K."/>
            <person name="Hernandez A.G."/>
            <person name="Wright C.L."/>
            <person name="Zimin A.V."/>
        </authorList>
    </citation>
    <scope>NUCLEOTIDE SEQUENCE [LARGE SCALE GENOMIC DNA]</scope>
    <source>
        <tissue evidence="1">Whole aphids</tissue>
    </source>
</reference>
<comment type="caution">
    <text evidence="1">The sequence shown here is derived from an EMBL/GenBank/DDBJ whole genome shotgun (WGS) entry which is preliminary data.</text>
</comment>
<gene>
    <name evidence="1" type="ORF">AGLY_004346</name>
</gene>
<accession>A0A6G0TYQ7</accession>
<keyword evidence="2" id="KW-1185">Reference proteome</keyword>
<evidence type="ECO:0000313" key="2">
    <source>
        <dbReference type="Proteomes" id="UP000475862"/>
    </source>
</evidence>
<proteinExistence type="predicted"/>
<sequence length="182" mass="21456">MKKEVKKEEMVQMVASRIKKKGRKTRIKTKKIKRISNTRIVGKNTMAIKDTSRQRKELINVSEVRSYYVNKILLISQKMAPLNKARELAKREAAEKRKQFLKVDKENINGLSSVMLVKIQTPKINEINKQETNPSIMTINKARSINKQEQWNQPFDWRFVTENTLYKYIPFEKNINISQAMD</sequence>
<organism evidence="1 2">
    <name type="scientific">Aphis glycines</name>
    <name type="common">Soybean aphid</name>
    <dbReference type="NCBI Taxonomy" id="307491"/>
    <lineage>
        <taxon>Eukaryota</taxon>
        <taxon>Metazoa</taxon>
        <taxon>Ecdysozoa</taxon>
        <taxon>Arthropoda</taxon>
        <taxon>Hexapoda</taxon>
        <taxon>Insecta</taxon>
        <taxon>Pterygota</taxon>
        <taxon>Neoptera</taxon>
        <taxon>Paraneoptera</taxon>
        <taxon>Hemiptera</taxon>
        <taxon>Sternorrhyncha</taxon>
        <taxon>Aphidomorpha</taxon>
        <taxon>Aphidoidea</taxon>
        <taxon>Aphididae</taxon>
        <taxon>Aphidini</taxon>
        <taxon>Aphis</taxon>
        <taxon>Aphis</taxon>
    </lineage>
</organism>
<dbReference type="OrthoDB" id="10630629at2759"/>
<dbReference type="EMBL" id="VYZN01000013">
    <property type="protein sequence ID" value="KAE9541101.1"/>
    <property type="molecule type" value="Genomic_DNA"/>
</dbReference>